<gene>
    <name evidence="2" type="ORF">UFOVP790_4</name>
</gene>
<name>A0A6J5NXI6_9CAUD</name>
<evidence type="ECO:0000313" key="2">
    <source>
        <dbReference type="EMBL" id="CAB4161758.1"/>
    </source>
</evidence>
<proteinExistence type="predicted"/>
<sequence length="91" mass="10099">MKASDFLNEAKATIQDRGMDYGHPSDNMSRTACLWSAFLQMPITDYQVASCMALVKLARSMESAKVDTYIDAAAYLAIAGQLHTEENELYV</sequence>
<accession>A0A6J5NXI6</accession>
<dbReference type="EMBL" id="LR796721">
    <property type="protein sequence ID" value="CAB4161758.1"/>
    <property type="molecule type" value="Genomic_DNA"/>
</dbReference>
<protein>
    <recommendedName>
        <fullName evidence="1">DUF6378 domain-containing protein</fullName>
    </recommendedName>
</protein>
<dbReference type="Pfam" id="PF19905">
    <property type="entry name" value="DUF6378"/>
    <property type="match status" value="1"/>
</dbReference>
<organism evidence="2">
    <name type="scientific">uncultured Caudovirales phage</name>
    <dbReference type="NCBI Taxonomy" id="2100421"/>
    <lineage>
        <taxon>Viruses</taxon>
        <taxon>Duplodnaviria</taxon>
        <taxon>Heunggongvirae</taxon>
        <taxon>Uroviricota</taxon>
        <taxon>Caudoviricetes</taxon>
        <taxon>Peduoviridae</taxon>
        <taxon>Maltschvirus</taxon>
        <taxon>Maltschvirus maltsch</taxon>
    </lineage>
</organism>
<feature type="domain" description="DUF6378" evidence="1">
    <location>
        <begin position="6"/>
        <end position="82"/>
    </location>
</feature>
<evidence type="ECO:0000259" key="1">
    <source>
        <dbReference type="Pfam" id="PF19905"/>
    </source>
</evidence>
<reference evidence="2" key="1">
    <citation type="submission" date="2020-04" db="EMBL/GenBank/DDBJ databases">
        <authorList>
            <person name="Chiriac C."/>
            <person name="Salcher M."/>
            <person name="Ghai R."/>
            <person name="Kavagutti S V."/>
        </authorList>
    </citation>
    <scope>NUCLEOTIDE SEQUENCE</scope>
</reference>
<dbReference type="InterPro" id="IPR045958">
    <property type="entry name" value="DUF6378"/>
</dbReference>